<comment type="caution">
    <text evidence="1">The sequence shown here is derived from an EMBL/GenBank/DDBJ whole genome shotgun (WGS) entry which is preliminary data.</text>
</comment>
<dbReference type="InterPro" id="IPR002738">
    <property type="entry name" value="RNase_P_p30"/>
</dbReference>
<evidence type="ECO:0000313" key="1">
    <source>
        <dbReference type="EMBL" id="KAK1290850.1"/>
    </source>
</evidence>
<gene>
    <name evidence="1" type="ORF">QJS10_CPB18g00350</name>
</gene>
<sequence length="67" mass="7198">MKAAEFGYTGVTYNHPIKGFISAAGRCSISLFTLSSLLKASPTLSATVRFHRSSSESPLISDNPHLK</sequence>
<protein>
    <submittedName>
        <fullName evidence="1">Uncharacterized protein</fullName>
    </submittedName>
</protein>
<dbReference type="PANTHER" id="PTHR13031">
    <property type="entry name" value="RIBONUCLEASE P SUBUNIT P30"/>
    <property type="match status" value="1"/>
</dbReference>
<dbReference type="GO" id="GO:0005655">
    <property type="term" value="C:nucleolar ribonuclease P complex"/>
    <property type="evidence" value="ECO:0007669"/>
    <property type="project" value="TreeGrafter"/>
</dbReference>
<proteinExistence type="predicted"/>
<accession>A0AAV9CPT8</accession>
<reference evidence="1" key="2">
    <citation type="submission" date="2023-06" db="EMBL/GenBank/DDBJ databases">
        <authorList>
            <person name="Ma L."/>
            <person name="Liu K.-W."/>
            <person name="Li Z."/>
            <person name="Hsiao Y.-Y."/>
            <person name="Qi Y."/>
            <person name="Fu T."/>
            <person name="Tang G."/>
            <person name="Zhang D."/>
            <person name="Sun W.-H."/>
            <person name="Liu D.-K."/>
            <person name="Li Y."/>
            <person name="Chen G.-Z."/>
            <person name="Liu X.-D."/>
            <person name="Liao X.-Y."/>
            <person name="Jiang Y.-T."/>
            <person name="Yu X."/>
            <person name="Hao Y."/>
            <person name="Huang J."/>
            <person name="Zhao X.-W."/>
            <person name="Ke S."/>
            <person name="Chen Y.-Y."/>
            <person name="Wu W.-L."/>
            <person name="Hsu J.-L."/>
            <person name="Lin Y.-F."/>
            <person name="Huang M.-D."/>
            <person name="Li C.-Y."/>
            <person name="Huang L."/>
            <person name="Wang Z.-W."/>
            <person name="Zhao X."/>
            <person name="Zhong W.-Y."/>
            <person name="Peng D.-H."/>
            <person name="Ahmad S."/>
            <person name="Lan S."/>
            <person name="Zhang J.-S."/>
            <person name="Tsai W.-C."/>
            <person name="Van De Peer Y."/>
            <person name="Liu Z.-J."/>
        </authorList>
    </citation>
    <scope>NUCLEOTIDE SEQUENCE</scope>
    <source>
        <strain evidence="1">CP</strain>
        <tissue evidence="1">Leaves</tissue>
    </source>
</reference>
<dbReference type="AlphaFoldDB" id="A0AAV9CPT8"/>
<keyword evidence="2" id="KW-1185">Reference proteome</keyword>
<dbReference type="EMBL" id="JAUJYO010000018">
    <property type="protein sequence ID" value="KAK1290850.1"/>
    <property type="molecule type" value="Genomic_DNA"/>
</dbReference>
<name>A0AAV9CPT8_ACOCL</name>
<organism evidence="1 2">
    <name type="scientific">Acorus calamus</name>
    <name type="common">Sweet flag</name>
    <dbReference type="NCBI Taxonomy" id="4465"/>
    <lineage>
        <taxon>Eukaryota</taxon>
        <taxon>Viridiplantae</taxon>
        <taxon>Streptophyta</taxon>
        <taxon>Embryophyta</taxon>
        <taxon>Tracheophyta</taxon>
        <taxon>Spermatophyta</taxon>
        <taxon>Magnoliopsida</taxon>
        <taxon>Liliopsida</taxon>
        <taxon>Acoraceae</taxon>
        <taxon>Acorus</taxon>
    </lineage>
</organism>
<dbReference type="Proteomes" id="UP001180020">
    <property type="component" value="Unassembled WGS sequence"/>
</dbReference>
<reference evidence="1" key="1">
    <citation type="journal article" date="2023" name="Nat. Commun.">
        <title>Diploid and tetraploid genomes of Acorus and the evolution of monocots.</title>
        <authorList>
            <person name="Ma L."/>
            <person name="Liu K.W."/>
            <person name="Li Z."/>
            <person name="Hsiao Y.Y."/>
            <person name="Qi Y."/>
            <person name="Fu T."/>
            <person name="Tang G.D."/>
            <person name="Zhang D."/>
            <person name="Sun W.H."/>
            <person name="Liu D.K."/>
            <person name="Li Y."/>
            <person name="Chen G.Z."/>
            <person name="Liu X.D."/>
            <person name="Liao X.Y."/>
            <person name="Jiang Y.T."/>
            <person name="Yu X."/>
            <person name="Hao Y."/>
            <person name="Huang J."/>
            <person name="Zhao X.W."/>
            <person name="Ke S."/>
            <person name="Chen Y.Y."/>
            <person name="Wu W.L."/>
            <person name="Hsu J.L."/>
            <person name="Lin Y.F."/>
            <person name="Huang M.D."/>
            <person name="Li C.Y."/>
            <person name="Huang L."/>
            <person name="Wang Z.W."/>
            <person name="Zhao X."/>
            <person name="Zhong W.Y."/>
            <person name="Peng D.H."/>
            <person name="Ahmad S."/>
            <person name="Lan S."/>
            <person name="Zhang J.S."/>
            <person name="Tsai W.C."/>
            <person name="Van de Peer Y."/>
            <person name="Liu Z.J."/>
        </authorList>
    </citation>
    <scope>NUCLEOTIDE SEQUENCE</scope>
    <source>
        <strain evidence="1">CP</strain>
    </source>
</reference>
<dbReference type="GO" id="GO:0003723">
    <property type="term" value="F:RNA binding"/>
    <property type="evidence" value="ECO:0007669"/>
    <property type="project" value="TreeGrafter"/>
</dbReference>
<evidence type="ECO:0000313" key="2">
    <source>
        <dbReference type="Proteomes" id="UP001180020"/>
    </source>
</evidence>
<dbReference type="PANTHER" id="PTHR13031:SF0">
    <property type="entry name" value="RIBONUCLEASE P PROTEIN SUBUNIT P30"/>
    <property type="match status" value="1"/>
</dbReference>
<dbReference type="GO" id="GO:0008033">
    <property type="term" value="P:tRNA processing"/>
    <property type="evidence" value="ECO:0007669"/>
    <property type="project" value="InterPro"/>
</dbReference>